<feature type="domain" description="J" evidence="2">
    <location>
        <begin position="10"/>
        <end position="75"/>
    </location>
</feature>
<dbReference type="OrthoDB" id="10250354at2759"/>
<dbReference type="PANTHER" id="PTHR44360:SF1">
    <property type="entry name" value="DNAJ HOMOLOG SUBFAMILY B MEMBER 9"/>
    <property type="match status" value="1"/>
</dbReference>
<evidence type="ECO:0000313" key="4">
    <source>
        <dbReference type="Proteomes" id="UP000293360"/>
    </source>
</evidence>
<evidence type="ECO:0000259" key="2">
    <source>
        <dbReference type="PROSITE" id="PS50076"/>
    </source>
</evidence>
<dbReference type="GO" id="GO:0051087">
    <property type="term" value="F:protein-folding chaperone binding"/>
    <property type="evidence" value="ECO:0007669"/>
    <property type="project" value="TreeGrafter"/>
</dbReference>
<dbReference type="GO" id="GO:0005783">
    <property type="term" value="C:endoplasmic reticulum"/>
    <property type="evidence" value="ECO:0007669"/>
    <property type="project" value="TreeGrafter"/>
</dbReference>
<dbReference type="STRING" id="155417.A0A4Q4SY13"/>
<dbReference type="EMBL" id="QJNU01000625">
    <property type="protein sequence ID" value="RYO91809.1"/>
    <property type="molecule type" value="Genomic_DNA"/>
</dbReference>
<reference evidence="3 4" key="1">
    <citation type="submission" date="2018-06" db="EMBL/GenBank/DDBJ databases">
        <title>Complete Genomes of Monosporascus.</title>
        <authorList>
            <person name="Robinson A.J."/>
            <person name="Natvig D.O."/>
        </authorList>
    </citation>
    <scope>NUCLEOTIDE SEQUENCE [LARGE SCALE GENOMIC DNA]</scope>
    <source>
        <strain evidence="3 4">CBS 110550</strain>
    </source>
</reference>
<dbReference type="CDD" id="cd06257">
    <property type="entry name" value="DnaJ"/>
    <property type="match status" value="1"/>
</dbReference>
<dbReference type="GO" id="GO:0051787">
    <property type="term" value="F:misfolded protein binding"/>
    <property type="evidence" value="ECO:0007669"/>
    <property type="project" value="TreeGrafter"/>
</dbReference>
<proteinExistence type="predicted"/>
<dbReference type="InterPro" id="IPR001623">
    <property type="entry name" value="DnaJ_domain"/>
</dbReference>
<dbReference type="Proteomes" id="UP000293360">
    <property type="component" value="Unassembled WGS sequence"/>
</dbReference>
<organism evidence="3 4">
    <name type="scientific">Monosporascus ibericus</name>
    <dbReference type="NCBI Taxonomy" id="155417"/>
    <lineage>
        <taxon>Eukaryota</taxon>
        <taxon>Fungi</taxon>
        <taxon>Dikarya</taxon>
        <taxon>Ascomycota</taxon>
        <taxon>Pezizomycotina</taxon>
        <taxon>Sordariomycetes</taxon>
        <taxon>Xylariomycetidae</taxon>
        <taxon>Xylariales</taxon>
        <taxon>Xylariales incertae sedis</taxon>
        <taxon>Monosporascus</taxon>
    </lineage>
</organism>
<dbReference type="Pfam" id="PF00226">
    <property type="entry name" value="DnaJ"/>
    <property type="match status" value="1"/>
</dbReference>
<dbReference type="AlphaFoldDB" id="A0A4Q4SY13"/>
<dbReference type="GO" id="GO:0036503">
    <property type="term" value="P:ERAD pathway"/>
    <property type="evidence" value="ECO:0007669"/>
    <property type="project" value="TreeGrafter"/>
</dbReference>
<dbReference type="PROSITE" id="PS00636">
    <property type="entry name" value="DNAJ_1"/>
    <property type="match status" value="1"/>
</dbReference>
<dbReference type="PRINTS" id="PR00625">
    <property type="entry name" value="JDOMAIN"/>
</dbReference>
<evidence type="ECO:0000313" key="3">
    <source>
        <dbReference type="EMBL" id="RYO91809.1"/>
    </source>
</evidence>
<dbReference type="Gene3D" id="1.10.287.110">
    <property type="entry name" value="DnaJ domain"/>
    <property type="match status" value="1"/>
</dbReference>
<keyword evidence="4" id="KW-1185">Reference proteome</keyword>
<dbReference type="SUPFAM" id="SSF46565">
    <property type="entry name" value="Chaperone J-domain"/>
    <property type="match status" value="1"/>
</dbReference>
<name>A0A4Q4SY13_9PEZI</name>
<gene>
    <name evidence="3" type="ORF">DL764_008234</name>
</gene>
<accession>A0A4Q4SY13</accession>
<dbReference type="InterPro" id="IPR018253">
    <property type="entry name" value="DnaJ_domain_CS"/>
</dbReference>
<evidence type="ECO:0000256" key="1">
    <source>
        <dbReference type="ARBA" id="ARBA00023186"/>
    </source>
</evidence>
<sequence length="273" mass="30413">MSRTHPQTPNLYTILGVEPGADRPTIKRAFHKLSLTHHPDKAGNSPAAHERYVAIVEAYAVLSDASKRRAYDDDIAAEDARPKSRPLRPFAEFGGYRAFAGEFLRQRTQPPRRVAASGPELPVDLLHACLARQMDEVADDVEALDRGIDRALRQVAAGLDPECMSASCRRRYQDAIDRAKEKVDGLARENGDLRFSLERTADSAESPAYLYFGLGHSVGRLAAKIERAWRAVEEVKYYSREMLDATPEMMAPLSQQLFSDEAKYGDMTKAPPP</sequence>
<comment type="caution">
    <text evidence="3">The sequence shown here is derived from an EMBL/GenBank/DDBJ whole genome shotgun (WGS) entry which is preliminary data.</text>
</comment>
<dbReference type="SMART" id="SM00271">
    <property type="entry name" value="DnaJ"/>
    <property type="match status" value="1"/>
</dbReference>
<dbReference type="InterPro" id="IPR036869">
    <property type="entry name" value="J_dom_sf"/>
</dbReference>
<protein>
    <recommendedName>
        <fullName evidence="2">J domain-containing protein</fullName>
    </recommendedName>
</protein>
<dbReference type="PROSITE" id="PS50076">
    <property type="entry name" value="DNAJ_2"/>
    <property type="match status" value="1"/>
</dbReference>
<dbReference type="InterPro" id="IPR051948">
    <property type="entry name" value="Hsp70_co-chaperone_J-domain"/>
</dbReference>
<keyword evidence="1" id="KW-0143">Chaperone</keyword>
<dbReference type="PANTHER" id="PTHR44360">
    <property type="entry name" value="DNAJ HOMOLOG SUBFAMILY B MEMBER 9"/>
    <property type="match status" value="1"/>
</dbReference>